<evidence type="ECO:0000256" key="1">
    <source>
        <dbReference type="ARBA" id="ARBA00001964"/>
    </source>
</evidence>
<dbReference type="InterPro" id="IPR011603">
    <property type="entry name" value="2oxoglutarate_DH_E1"/>
</dbReference>
<reference evidence="6 7" key="1">
    <citation type="submission" date="2015-09" db="EMBL/GenBank/DDBJ databases">
        <title>Draft genome of the parasitic nematode Teladorsagia circumcincta isolate WARC Sus (inbred).</title>
        <authorList>
            <person name="Mitreva M."/>
        </authorList>
    </citation>
    <scope>NUCLEOTIDE SEQUENCE [LARGE SCALE GENOMIC DNA]</scope>
    <source>
        <strain evidence="6 7">S</strain>
    </source>
</reference>
<comment type="cofactor">
    <cofactor evidence="1">
        <name>thiamine diphosphate</name>
        <dbReference type="ChEBI" id="CHEBI:58937"/>
    </cofactor>
</comment>
<evidence type="ECO:0000313" key="7">
    <source>
        <dbReference type="Proteomes" id="UP000230423"/>
    </source>
</evidence>
<dbReference type="GO" id="GO:0006099">
    <property type="term" value="P:tricarboxylic acid cycle"/>
    <property type="evidence" value="ECO:0007669"/>
    <property type="project" value="TreeGrafter"/>
</dbReference>
<keyword evidence="3" id="KW-0560">Oxidoreductase</keyword>
<name>A0A2G9U2C0_TELCI</name>
<dbReference type="GO" id="GO:0004591">
    <property type="term" value="F:oxoglutarate dehydrogenase (succinyl-transferring) activity"/>
    <property type="evidence" value="ECO:0007669"/>
    <property type="project" value="TreeGrafter"/>
</dbReference>
<evidence type="ECO:0000256" key="2">
    <source>
        <dbReference type="ARBA" id="ARBA00006936"/>
    </source>
</evidence>
<evidence type="ECO:0000256" key="3">
    <source>
        <dbReference type="ARBA" id="ARBA00023002"/>
    </source>
</evidence>
<dbReference type="GO" id="GO:0030976">
    <property type="term" value="F:thiamine pyrophosphate binding"/>
    <property type="evidence" value="ECO:0007669"/>
    <property type="project" value="InterPro"/>
</dbReference>
<comment type="similarity">
    <text evidence="2">Belongs to the alpha-ketoglutarate dehydrogenase family.</text>
</comment>
<dbReference type="GO" id="GO:0005739">
    <property type="term" value="C:mitochondrion"/>
    <property type="evidence" value="ECO:0007669"/>
    <property type="project" value="TreeGrafter"/>
</dbReference>
<dbReference type="PANTHER" id="PTHR23152">
    <property type="entry name" value="2-OXOGLUTARATE DEHYDROGENASE"/>
    <property type="match status" value="1"/>
</dbReference>
<dbReference type="PANTHER" id="PTHR23152:SF4">
    <property type="entry name" value="2-OXOADIPATE DEHYDROGENASE COMPLEX COMPONENT E1"/>
    <property type="match status" value="1"/>
</dbReference>
<evidence type="ECO:0000313" key="6">
    <source>
        <dbReference type="EMBL" id="PIO63660.1"/>
    </source>
</evidence>
<accession>A0A2G9U2C0</accession>
<dbReference type="EMBL" id="KZ350657">
    <property type="protein sequence ID" value="PIO63660.1"/>
    <property type="molecule type" value="Genomic_DNA"/>
</dbReference>
<dbReference type="Pfam" id="PF16870">
    <property type="entry name" value="OxoGdeHyase_C"/>
    <property type="match status" value="1"/>
</dbReference>
<dbReference type="Gene3D" id="3.40.50.11610">
    <property type="entry name" value="Multifunctional 2-oxoglutarate metabolism enzyme, C-terminal domain"/>
    <property type="match status" value="1"/>
</dbReference>
<organism evidence="6 7">
    <name type="scientific">Teladorsagia circumcincta</name>
    <name type="common">Brown stomach worm</name>
    <name type="synonym">Ostertagia circumcincta</name>
    <dbReference type="NCBI Taxonomy" id="45464"/>
    <lineage>
        <taxon>Eukaryota</taxon>
        <taxon>Metazoa</taxon>
        <taxon>Ecdysozoa</taxon>
        <taxon>Nematoda</taxon>
        <taxon>Chromadorea</taxon>
        <taxon>Rhabditida</taxon>
        <taxon>Rhabditina</taxon>
        <taxon>Rhabditomorpha</taxon>
        <taxon>Strongyloidea</taxon>
        <taxon>Trichostrongylidae</taxon>
        <taxon>Teladorsagia</taxon>
    </lineage>
</organism>
<dbReference type="OrthoDB" id="413077at2759"/>
<sequence>MNGVNVLVSGKVYYDLVTARKHVGKEDSVAICRIEQISPFPYDLVQAECQKYPGAELIWSQEEHKNMGAWGFAQPRINSLMQSENRKIRYTGRHPSASPATGNKYTHLQEQKDMMSRTFGVPKAQLDGFKA</sequence>
<evidence type="ECO:0000259" key="5">
    <source>
        <dbReference type="Pfam" id="PF16870"/>
    </source>
</evidence>
<dbReference type="GO" id="GO:0045252">
    <property type="term" value="C:oxoglutarate dehydrogenase complex"/>
    <property type="evidence" value="ECO:0007669"/>
    <property type="project" value="TreeGrafter"/>
</dbReference>
<evidence type="ECO:0000256" key="4">
    <source>
        <dbReference type="ARBA" id="ARBA00023052"/>
    </source>
</evidence>
<keyword evidence="4" id="KW-0786">Thiamine pyrophosphate</keyword>
<dbReference type="InterPro" id="IPR031717">
    <property type="entry name" value="ODO-1/KGD_C"/>
</dbReference>
<gene>
    <name evidence="6" type="ORF">TELCIR_14734</name>
</gene>
<dbReference type="InterPro" id="IPR042179">
    <property type="entry name" value="KGD_C_sf"/>
</dbReference>
<proteinExistence type="inferred from homology"/>
<protein>
    <recommendedName>
        <fullName evidence="5">2-oxoglutarate dehydrogenase E1 component/KDG C-terminal domain-containing protein</fullName>
    </recommendedName>
</protein>
<dbReference type="Proteomes" id="UP000230423">
    <property type="component" value="Unassembled WGS sequence"/>
</dbReference>
<feature type="domain" description="2-oxoglutarate dehydrogenase E1 component/KDG C-terminal" evidence="5">
    <location>
        <begin position="6"/>
        <end position="119"/>
    </location>
</feature>
<dbReference type="AlphaFoldDB" id="A0A2G9U2C0"/>
<keyword evidence="7" id="KW-1185">Reference proteome</keyword>